<dbReference type="EMBL" id="JACHHG010000010">
    <property type="protein sequence ID" value="MBB6099322.1"/>
    <property type="molecule type" value="Genomic_DNA"/>
</dbReference>
<accession>A0A841I5X4</accession>
<evidence type="ECO:0000313" key="2">
    <source>
        <dbReference type="Proteomes" id="UP000569951"/>
    </source>
</evidence>
<reference evidence="1 2" key="1">
    <citation type="submission" date="2020-08" db="EMBL/GenBank/DDBJ databases">
        <title>Genomic Encyclopedia of Type Strains, Phase IV (KMG-IV): sequencing the most valuable type-strain genomes for metagenomic binning, comparative biology and taxonomic classification.</title>
        <authorList>
            <person name="Goeker M."/>
        </authorList>
    </citation>
    <scope>NUCLEOTIDE SEQUENCE [LARGE SCALE GENOMIC DNA]</scope>
    <source>
        <strain evidence="1 2">DSM 21458</strain>
    </source>
</reference>
<dbReference type="RefSeq" id="WP_183988072.1">
    <property type="nucleotide sequence ID" value="NZ_JACHHG010000010.1"/>
</dbReference>
<name>A0A841I5X4_9DEIO</name>
<keyword evidence="2" id="KW-1185">Reference proteome</keyword>
<organism evidence="1 2">
    <name type="scientific">Deinobacterium chartae</name>
    <dbReference type="NCBI Taxonomy" id="521158"/>
    <lineage>
        <taxon>Bacteria</taxon>
        <taxon>Thermotogati</taxon>
        <taxon>Deinococcota</taxon>
        <taxon>Deinococci</taxon>
        <taxon>Deinococcales</taxon>
        <taxon>Deinococcaceae</taxon>
        <taxon>Deinobacterium</taxon>
    </lineage>
</organism>
<proteinExistence type="predicted"/>
<protein>
    <submittedName>
        <fullName evidence="1">Uncharacterized protein</fullName>
    </submittedName>
</protein>
<dbReference type="Proteomes" id="UP000569951">
    <property type="component" value="Unassembled WGS sequence"/>
</dbReference>
<dbReference type="AlphaFoldDB" id="A0A841I5X4"/>
<gene>
    <name evidence="1" type="ORF">HNR42_002760</name>
</gene>
<comment type="caution">
    <text evidence="1">The sequence shown here is derived from an EMBL/GenBank/DDBJ whole genome shotgun (WGS) entry which is preliminary data.</text>
</comment>
<evidence type="ECO:0000313" key="1">
    <source>
        <dbReference type="EMBL" id="MBB6099322.1"/>
    </source>
</evidence>
<sequence length="78" mass="9234">MNRLPLRRLHVPEDFTVITVKHDELSAHEREVMEQAADSREAHILQLDDREILVEVVGFNRQPEGHYEWYQLSSKEPV</sequence>